<reference evidence="9" key="1">
    <citation type="submission" date="2013-09" db="EMBL/GenBank/DDBJ databases">
        <title>The Genome Sequence of Anopheles maculatus species B.</title>
        <authorList>
            <consortium name="The Broad Institute Genomics Platform"/>
            <person name="Neafsey D.E."/>
            <person name="Besansky N."/>
            <person name="Howell P."/>
            <person name="Walton C."/>
            <person name="Young S.K."/>
            <person name="Zeng Q."/>
            <person name="Gargeya S."/>
            <person name="Fitzgerald M."/>
            <person name="Haas B."/>
            <person name="Abouelleil A."/>
            <person name="Allen A.W."/>
            <person name="Alvarado L."/>
            <person name="Arachchi H.M."/>
            <person name="Berlin A.M."/>
            <person name="Chapman S.B."/>
            <person name="Gainer-Dewar J."/>
            <person name="Goldberg J."/>
            <person name="Griggs A."/>
            <person name="Gujja S."/>
            <person name="Hansen M."/>
            <person name="Howarth C."/>
            <person name="Imamovic A."/>
            <person name="Ireland A."/>
            <person name="Larimer J."/>
            <person name="McCowan C."/>
            <person name="Murphy C."/>
            <person name="Pearson M."/>
            <person name="Poon T.W."/>
            <person name="Priest M."/>
            <person name="Roberts A."/>
            <person name="Saif S."/>
            <person name="Shea T."/>
            <person name="Sisk P."/>
            <person name="Sykes S."/>
            <person name="Wortman J."/>
            <person name="Nusbaum C."/>
            <person name="Birren B."/>
        </authorList>
    </citation>
    <scope>NUCLEOTIDE SEQUENCE [LARGE SCALE GENOMIC DNA]</scope>
    <source>
        <strain evidence="9">maculatus3</strain>
    </source>
</reference>
<dbReference type="InterPro" id="IPR051163">
    <property type="entry name" value="Sodium:Solute_Symporter_SSF"/>
</dbReference>
<keyword evidence="4" id="KW-0915">Sodium</keyword>
<keyword evidence="9" id="KW-1185">Reference proteome</keyword>
<evidence type="ECO:0000256" key="1">
    <source>
        <dbReference type="ARBA" id="ARBA00004651"/>
    </source>
</evidence>
<evidence type="ECO:0000256" key="6">
    <source>
        <dbReference type="ARBA" id="ARBA00023201"/>
    </source>
</evidence>
<proteinExistence type="predicted"/>
<name>A0A182S9P3_9DIPT</name>
<dbReference type="VEuPathDB" id="VectorBase:AMAM002464"/>
<dbReference type="AlphaFoldDB" id="A0A182S9P3"/>
<dbReference type="PANTHER" id="PTHR42985:SF39">
    <property type="entry name" value="GH10366P"/>
    <property type="match status" value="1"/>
</dbReference>
<reference evidence="8" key="2">
    <citation type="submission" date="2020-05" db="UniProtKB">
        <authorList>
            <consortium name="EnsemblMetazoa"/>
        </authorList>
    </citation>
    <scope>IDENTIFICATION</scope>
    <source>
        <strain evidence="8">maculatus3</strain>
    </source>
</reference>
<dbReference type="GO" id="GO:0015293">
    <property type="term" value="F:symporter activity"/>
    <property type="evidence" value="ECO:0007669"/>
    <property type="project" value="TreeGrafter"/>
</dbReference>
<feature type="transmembrane region" description="Helical" evidence="7">
    <location>
        <begin position="88"/>
        <end position="106"/>
    </location>
</feature>
<evidence type="ECO:0000313" key="8">
    <source>
        <dbReference type="EnsemblMetazoa" id="AMAM002464-PA"/>
    </source>
</evidence>
<organism evidence="8 9">
    <name type="scientific">Anopheles maculatus</name>
    <dbReference type="NCBI Taxonomy" id="74869"/>
    <lineage>
        <taxon>Eukaryota</taxon>
        <taxon>Metazoa</taxon>
        <taxon>Ecdysozoa</taxon>
        <taxon>Arthropoda</taxon>
        <taxon>Hexapoda</taxon>
        <taxon>Insecta</taxon>
        <taxon>Pterygota</taxon>
        <taxon>Neoptera</taxon>
        <taxon>Endopterygota</taxon>
        <taxon>Diptera</taxon>
        <taxon>Nematocera</taxon>
        <taxon>Culicoidea</taxon>
        <taxon>Culicidae</taxon>
        <taxon>Anophelinae</taxon>
        <taxon>Anopheles</taxon>
        <taxon>Anopheles maculatus group</taxon>
    </lineage>
</organism>
<keyword evidence="6" id="KW-0739">Sodium transport</keyword>
<dbReference type="InterPro" id="IPR038377">
    <property type="entry name" value="Na/Glc_symporter_sf"/>
</dbReference>
<evidence type="ECO:0000256" key="2">
    <source>
        <dbReference type="ARBA" id="ARBA00022448"/>
    </source>
</evidence>
<dbReference type="GO" id="GO:0005886">
    <property type="term" value="C:plasma membrane"/>
    <property type="evidence" value="ECO:0007669"/>
    <property type="project" value="UniProtKB-SubCell"/>
</dbReference>
<keyword evidence="2" id="KW-0813">Transport</keyword>
<evidence type="ECO:0000313" key="9">
    <source>
        <dbReference type="Proteomes" id="UP000075901"/>
    </source>
</evidence>
<dbReference type="Proteomes" id="UP000075901">
    <property type="component" value="Unassembled WGS sequence"/>
</dbReference>
<protein>
    <submittedName>
        <fullName evidence="8">Uncharacterized protein</fullName>
    </submittedName>
</protein>
<sequence length="112" mass="12364">MILIFHFPEPGIVPQKKSLDHLVELLLGDGYFRFRRSYGTVIWGAISDATGWNFDPIDFKTQGFGLVSFGLVFVVERLGGILQATLTLNGLIGGVTLGLFSLGIFFRRANSK</sequence>
<comment type="subcellular location">
    <subcellularLocation>
        <location evidence="1">Cell membrane</location>
        <topology evidence="1">Multi-pass membrane protein</topology>
    </subcellularLocation>
</comment>
<accession>A0A182S9P3</accession>
<keyword evidence="7" id="KW-0812">Transmembrane</keyword>
<evidence type="ECO:0000256" key="3">
    <source>
        <dbReference type="ARBA" id="ARBA00022475"/>
    </source>
</evidence>
<keyword evidence="7" id="KW-0472">Membrane</keyword>
<evidence type="ECO:0000256" key="5">
    <source>
        <dbReference type="ARBA" id="ARBA00023065"/>
    </source>
</evidence>
<keyword evidence="3" id="KW-1003">Cell membrane</keyword>
<evidence type="ECO:0000256" key="7">
    <source>
        <dbReference type="SAM" id="Phobius"/>
    </source>
</evidence>
<dbReference type="EnsemblMetazoa" id="AMAM002464-RA">
    <property type="protein sequence ID" value="AMAM002464-PA"/>
    <property type="gene ID" value="AMAM002464"/>
</dbReference>
<dbReference type="Gene3D" id="1.20.1730.10">
    <property type="entry name" value="Sodium/glucose cotransporter"/>
    <property type="match status" value="1"/>
</dbReference>
<keyword evidence="5" id="KW-0406">Ion transport</keyword>
<evidence type="ECO:0000256" key="4">
    <source>
        <dbReference type="ARBA" id="ARBA00023053"/>
    </source>
</evidence>
<dbReference type="GO" id="GO:0006814">
    <property type="term" value="P:sodium ion transport"/>
    <property type="evidence" value="ECO:0007669"/>
    <property type="project" value="UniProtKB-KW"/>
</dbReference>
<keyword evidence="7" id="KW-1133">Transmembrane helix</keyword>
<dbReference type="PANTHER" id="PTHR42985">
    <property type="entry name" value="SODIUM-COUPLED MONOCARBOXYLATE TRANSPORTER"/>
    <property type="match status" value="1"/>
</dbReference>